<name>A0ABV3Y6D8_9ACTN</name>
<protein>
    <submittedName>
        <fullName evidence="2">Uncharacterized protein</fullName>
    </submittedName>
</protein>
<sequence length="149" mass="16569">MEAKKRSRRSAKAAGRSLEVALVEALNLHNLQATRLGRQGAHDKGDVTALRVPDHVFEAKNCRTLALTTWWQEAVRERENAQASYGWIVHKRHGVADPSEQWATTTTGQLAKLLFEIATLRETVSRLQQATQENHPCDAPGNDLTHTPG</sequence>
<comment type="caution">
    <text evidence="2">The sequence shown here is derived from an EMBL/GenBank/DDBJ whole genome shotgun (WGS) entry which is preliminary data.</text>
</comment>
<dbReference type="RefSeq" id="WP_298405136.1">
    <property type="nucleotide sequence ID" value="NZ_JBFSHR010000148.1"/>
</dbReference>
<gene>
    <name evidence="2" type="ORF">AB6A68_14245</name>
</gene>
<accession>A0ABV3Y6D8</accession>
<feature type="region of interest" description="Disordered" evidence="1">
    <location>
        <begin position="129"/>
        <end position="149"/>
    </location>
</feature>
<dbReference type="EMBL" id="JBFSHR010000148">
    <property type="protein sequence ID" value="MEX6430975.1"/>
    <property type="molecule type" value="Genomic_DNA"/>
</dbReference>
<evidence type="ECO:0000313" key="2">
    <source>
        <dbReference type="EMBL" id="MEX6430975.1"/>
    </source>
</evidence>
<evidence type="ECO:0000313" key="3">
    <source>
        <dbReference type="Proteomes" id="UP001560267"/>
    </source>
</evidence>
<keyword evidence="3" id="KW-1185">Reference proteome</keyword>
<evidence type="ECO:0000256" key="1">
    <source>
        <dbReference type="SAM" id="MobiDB-lite"/>
    </source>
</evidence>
<organism evidence="2 3">
    <name type="scientific">Ferrimicrobium acidiphilum</name>
    <dbReference type="NCBI Taxonomy" id="121039"/>
    <lineage>
        <taxon>Bacteria</taxon>
        <taxon>Bacillati</taxon>
        <taxon>Actinomycetota</taxon>
        <taxon>Acidimicrobiia</taxon>
        <taxon>Acidimicrobiales</taxon>
        <taxon>Acidimicrobiaceae</taxon>
        <taxon>Ferrimicrobium</taxon>
    </lineage>
</organism>
<reference evidence="2 3" key="1">
    <citation type="submission" date="2024-07" db="EMBL/GenBank/DDBJ databases">
        <title>Draft Genome Sequence of Ferrimicrobium acidiphilum Strain YE2023, Isolated from a Pulp of Bioleach Reactor.</title>
        <authorList>
            <person name="Elkina Y.A."/>
            <person name="Bulaeva A.G."/>
            <person name="Beletsky A.V."/>
            <person name="Mardanov A.V."/>
        </authorList>
    </citation>
    <scope>NUCLEOTIDE SEQUENCE [LARGE SCALE GENOMIC DNA]</scope>
    <source>
        <strain evidence="2 3">YE2023</strain>
    </source>
</reference>
<dbReference type="Proteomes" id="UP001560267">
    <property type="component" value="Unassembled WGS sequence"/>
</dbReference>
<proteinExistence type="predicted"/>